<reference evidence="3 4" key="1">
    <citation type="submission" date="2024-02" db="EMBL/GenBank/DDBJ databases">
        <title>Deinococcus xinjiangensis NBRC 107630.</title>
        <authorList>
            <person name="Ichikawa N."/>
            <person name="Katano-Makiyama Y."/>
            <person name="Hidaka K."/>
        </authorList>
    </citation>
    <scope>NUCLEOTIDE SEQUENCE [LARGE SCALE GENOMIC DNA]</scope>
    <source>
        <strain evidence="3 4">NBRC 107630</strain>
    </source>
</reference>
<evidence type="ECO:0000256" key="2">
    <source>
        <dbReference type="SAM" id="Phobius"/>
    </source>
</evidence>
<comment type="caution">
    <text evidence="3">The sequence shown here is derived from an EMBL/GenBank/DDBJ whole genome shotgun (WGS) entry which is preliminary data.</text>
</comment>
<feature type="region of interest" description="Disordered" evidence="1">
    <location>
        <begin position="369"/>
        <end position="391"/>
    </location>
</feature>
<evidence type="ECO:0000313" key="3">
    <source>
        <dbReference type="EMBL" id="GAA5501038.1"/>
    </source>
</evidence>
<feature type="compositionally biased region" description="Pro residues" evidence="1">
    <location>
        <begin position="152"/>
        <end position="166"/>
    </location>
</feature>
<evidence type="ECO:0000313" key="4">
    <source>
        <dbReference type="Proteomes" id="UP001458946"/>
    </source>
</evidence>
<keyword evidence="4" id="KW-1185">Reference proteome</keyword>
<feature type="compositionally biased region" description="Low complexity" evidence="1">
    <location>
        <begin position="286"/>
        <end position="298"/>
    </location>
</feature>
<sequence>MKTYLYDTEVIRALKPAVERLGLEIPADPNDPEFDEVLSKLSTDNPSLGAQLALARIESAEVSSARLLREQSETIEGKEGFADWFSRTFNKENINGGRVPNVQLMTIAGGVVAFVALGAFMFWPHSKTNKKVTTTSSTTQTQAPVPVNPNTGPTPSPTTELAPPPQGSTNASSTGSTVAPTNSQLNTPVPAYVPPQTDTGPSTAYGGSRGSSGAVSSYSPSSYSSTPVKPYTPSSTVSSGTSLPSVTPIPDATSSSPVAVASAPTPSASPPAGPVYTVPSYPTTYGDSNGNDSSVSGNPAQAAAPVVYDSKTPVVAASSGTAPNSSAPSTSYPTPSSRVNVLYGAASDDSAVNASSKNSHLTTLYASGTPSAQTSGGDLQASASTSGASGAIKADGRRMSVLYSGKVGAAAASGSAEGSNVSTASNQGKATMVLYSQAAQDSSGQGQQAQGGDKVLYSAAPVPAATPSSVPTPTPVGAAASNAAPFQVGQIIPGILSFSLDLPENYPMQVFVTTPSDQGTFVWKGTAIVDASKRLGINFTSLGLPSGQEVAIQAAAAAADGTVGLSGKYHLASPSAANDLVRGTFNGLQDAANAALQAGTTTISNGVTTVANTAPPVWMSILGGALNSFKLPSNTNSAITMVRVNQGTPIKILFGISSGAARQP</sequence>
<feature type="compositionally biased region" description="Low complexity" evidence="1">
    <location>
        <begin position="381"/>
        <end position="391"/>
    </location>
</feature>
<keyword evidence="2" id="KW-0812">Transmembrane</keyword>
<dbReference type="EMBL" id="BAABRN010000006">
    <property type="protein sequence ID" value="GAA5501038.1"/>
    <property type="molecule type" value="Genomic_DNA"/>
</dbReference>
<proteinExistence type="predicted"/>
<dbReference type="RefSeq" id="WP_353541012.1">
    <property type="nucleotide sequence ID" value="NZ_BAABRN010000006.1"/>
</dbReference>
<keyword evidence="2" id="KW-0472">Membrane</keyword>
<name>A0ABP9VCK2_9DEIO</name>
<keyword evidence="2" id="KW-1133">Transmembrane helix</keyword>
<feature type="compositionally biased region" description="Low complexity" evidence="1">
    <location>
        <begin position="202"/>
        <end position="266"/>
    </location>
</feature>
<evidence type="ECO:0000256" key="1">
    <source>
        <dbReference type="SAM" id="MobiDB-lite"/>
    </source>
</evidence>
<accession>A0ABP9VCK2</accession>
<feature type="region of interest" description="Disordered" evidence="1">
    <location>
        <begin position="316"/>
        <end position="336"/>
    </location>
</feature>
<feature type="compositionally biased region" description="Low complexity" evidence="1">
    <location>
        <begin position="131"/>
        <end position="151"/>
    </location>
</feature>
<dbReference type="Proteomes" id="UP001458946">
    <property type="component" value="Unassembled WGS sequence"/>
</dbReference>
<protein>
    <submittedName>
        <fullName evidence="3">Uncharacterized protein</fullName>
    </submittedName>
</protein>
<feature type="compositionally biased region" description="Polar residues" evidence="1">
    <location>
        <begin position="167"/>
        <end position="187"/>
    </location>
</feature>
<feature type="region of interest" description="Disordered" evidence="1">
    <location>
        <begin position="131"/>
        <end position="301"/>
    </location>
</feature>
<gene>
    <name evidence="3" type="ORF">Dxin01_00769</name>
</gene>
<organism evidence="3 4">
    <name type="scientific">Deinococcus xinjiangensis</name>
    <dbReference type="NCBI Taxonomy" id="457454"/>
    <lineage>
        <taxon>Bacteria</taxon>
        <taxon>Thermotogati</taxon>
        <taxon>Deinococcota</taxon>
        <taxon>Deinococci</taxon>
        <taxon>Deinococcales</taxon>
        <taxon>Deinococcaceae</taxon>
        <taxon>Deinococcus</taxon>
    </lineage>
</organism>
<feature type="transmembrane region" description="Helical" evidence="2">
    <location>
        <begin position="104"/>
        <end position="123"/>
    </location>
</feature>